<dbReference type="InParanoid" id="A0A7R8UH61"/>
<sequence>MASTMQLEFSQAMSDFKVMFPEMDRDVIEAVLRANHGAVDATIDQLLAMSIDNQNESLRNEMEKTTPTRKPAEESSRQDPADFVIPSLARRKPSNPQRSLLDEDNVQEKEPDGAAAPDSTRRWNPPMLLPLPTEFLRMTYDEAIRVDFDLPDEHFAKMLQNKEFMKQLRWNQEFMNALGTEQEIKGRHEDDAAFKERLKHMGQVSRRKFLQLARVFAWQKNKKPSILRSHSEAQPLKEEPSDEEGEVETRK</sequence>
<dbReference type="InterPro" id="IPR009060">
    <property type="entry name" value="UBA-like_sf"/>
</dbReference>
<feature type="domain" description="CUE" evidence="2">
    <location>
        <begin position="8"/>
        <end position="51"/>
    </location>
</feature>
<dbReference type="Proteomes" id="UP000594454">
    <property type="component" value="Chromosome 2"/>
</dbReference>
<dbReference type="FunCoup" id="A0A7R8UH61">
    <property type="interactions" value="82"/>
</dbReference>
<name>A0A7R8UH61_HERIL</name>
<feature type="region of interest" description="Disordered" evidence="1">
    <location>
        <begin position="56"/>
        <end position="126"/>
    </location>
</feature>
<protein>
    <recommendedName>
        <fullName evidence="2">CUE domain-containing protein</fullName>
    </recommendedName>
</protein>
<feature type="compositionally biased region" description="Basic and acidic residues" evidence="1">
    <location>
        <begin position="58"/>
        <end position="80"/>
    </location>
</feature>
<dbReference type="Gene3D" id="1.10.8.10">
    <property type="entry name" value="DNA helicase RuvA subunit, C-terminal domain"/>
    <property type="match status" value="1"/>
</dbReference>
<evidence type="ECO:0000256" key="1">
    <source>
        <dbReference type="SAM" id="MobiDB-lite"/>
    </source>
</evidence>
<dbReference type="InterPro" id="IPR003892">
    <property type="entry name" value="CUE"/>
</dbReference>
<feature type="compositionally biased region" description="Acidic residues" evidence="1">
    <location>
        <begin position="240"/>
        <end position="251"/>
    </location>
</feature>
<dbReference type="AlphaFoldDB" id="A0A7R8UH61"/>
<evidence type="ECO:0000313" key="4">
    <source>
        <dbReference type="Proteomes" id="UP000594454"/>
    </source>
</evidence>
<dbReference type="EMBL" id="LR899010">
    <property type="protein sequence ID" value="CAD7080803.1"/>
    <property type="molecule type" value="Genomic_DNA"/>
</dbReference>
<dbReference type="InterPro" id="IPR040195">
    <property type="entry name" value="CUE_CUED1"/>
</dbReference>
<dbReference type="PANTHER" id="PTHR13467:SF3">
    <property type="entry name" value="CUE DOMAIN-CONTAINING PROTEIN 1"/>
    <property type="match status" value="1"/>
</dbReference>
<evidence type="ECO:0000313" key="3">
    <source>
        <dbReference type="EMBL" id="CAD7080803.1"/>
    </source>
</evidence>
<evidence type="ECO:0000259" key="2">
    <source>
        <dbReference type="PROSITE" id="PS51140"/>
    </source>
</evidence>
<dbReference type="SMART" id="SM00546">
    <property type="entry name" value="CUE"/>
    <property type="match status" value="1"/>
</dbReference>
<dbReference type="GO" id="GO:0043130">
    <property type="term" value="F:ubiquitin binding"/>
    <property type="evidence" value="ECO:0007669"/>
    <property type="project" value="InterPro"/>
</dbReference>
<keyword evidence="4" id="KW-1185">Reference proteome</keyword>
<reference evidence="3 4" key="1">
    <citation type="submission" date="2020-11" db="EMBL/GenBank/DDBJ databases">
        <authorList>
            <person name="Wallbank WR R."/>
            <person name="Pardo Diaz C."/>
            <person name="Kozak K."/>
            <person name="Martin S."/>
            <person name="Jiggins C."/>
            <person name="Moest M."/>
            <person name="Warren A I."/>
            <person name="Generalovic N T."/>
            <person name="Byers J.R.P. K."/>
            <person name="Montejo-Kovacevich G."/>
            <person name="Yen C E."/>
        </authorList>
    </citation>
    <scope>NUCLEOTIDE SEQUENCE [LARGE SCALE GENOMIC DNA]</scope>
</reference>
<dbReference type="CDD" id="cd14366">
    <property type="entry name" value="CUE_CUED1"/>
    <property type="match status" value="1"/>
</dbReference>
<feature type="compositionally biased region" description="Basic and acidic residues" evidence="1">
    <location>
        <begin position="229"/>
        <end position="239"/>
    </location>
</feature>
<accession>A0A7R8UH61</accession>
<dbReference type="OMA" id="TDFKTMF"/>
<dbReference type="PROSITE" id="PS51140">
    <property type="entry name" value="CUE"/>
    <property type="match status" value="1"/>
</dbReference>
<dbReference type="SUPFAM" id="SSF46934">
    <property type="entry name" value="UBA-like"/>
    <property type="match status" value="1"/>
</dbReference>
<dbReference type="OrthoDB" id="5794653at2759"/>
<proteinExistence type="predicted"/>
<dbReference type="PANTHER" id="PTHR13467">
    <property type="entry name" value="CUE DOMAIN CONTAINING PROTEIN 1"/>
    <property type="match status" value="1"/>
</dbReference>
<organism evidence="3 4">
    <name type="scientific">Hermetia illucens</name>
    <name type="common">Black soldier fly</name>
    <dbReference type="NCBI Taxonomy" id="343691"/>
    <lineage>
        <taxon>Eukaryota</taxon>
        <taxon>Metazoa</taxon>
        <taxon>Ecdysozoa</taxon>
        <taxon>Arthropoda</taxon>
        <taxon>Hexapoda</taxon>
        <taxon>Insecta</taxon>
        <taxon>Pterygota</taxon>
        <taxon>Neoptera</taxon>
        <taxon>Endopterygota</taxon>
        <taxon>Diptera</taxon>
        <taxon>Brachycera</taxon>
        <taxon>Stratiomyomorpha</taxon>
        <taxon>Stratiomyidae</taxon>
        <taxon>Hermetiinae</taxon>
        <taxon>Hermetia</taxon>
    </lineage>
</organism>
<feature type="region of interest" description="Disordered" evidence="1">
    <location>
        <begin position="226"/>
        <end position="251"/>
    </location>
</feature>
<dbReference type="InterPro" id="IPR040192">
    <property type="entry name" value="CUEDC1"/>
</dbReference>
<gene>
    <name evidence="3" type="ORF">HERILL_LOCUS3940</name>
</gene>
<dbReference type="Pfam" id="PF02845">
    <property type="entry name" value="CUE"/>
    <property type="match status" value="1"/>
</dbReference>